<dbReference type="GeneID" id="34527240"/>
<dbReference type="KEGG" id="kng:KNAG_0H00930"/>
<dbReference type="GO" id="GO:0005880">
    <property type="term" value="C:nuclear microtubule"/>
    <property type="evidence" value="ECO:0007669"/>
    <property type="project" value="EnsemblFungi"/>
</dbReference>
<organism evidence="2 3">
    <name type="scientific">Huiozyma naganishii (strain ATCC MYA-139 / BCRC 22969 / CBS 8797 / KCTC 17520 / NBRC 10181 / NCYC 3082 / Yp74L-3)</name>
    <name type="common">Yeast</name>
    <name type="synonym">Kazachstania naganishii</name>
    <dbReference type="NCBI Taxonomy" id="1071383"/>
    <lineage>
        <taxon>Eukaryota</taxon>
        <taxon>Fungi</taxon>
        <taxon>Dikarya</taxon>
        <taxon>Ascomycota</taxon>
        <taxon>Saccharomycotina</taxon>
        <taxon>Saccharomycetes</taxon>
        <taxon>Saccharomycetales</taxon>
        <taxon>Saccharomycetaceae</taxon>
        <taxon>Huiozyma</taxon>
    </lineage>
</organism>
<proteinExistence type="predicted"/>
<keyword evidence="3" id="KW-1185">Reference proteome</keyword>
<evidence type="ECO:0000256" key="1">
    <source>
        <dbReference type="SAM" id="MobiDB-lite"/>
    </source>
</evidence>
<feature type="region of interest" description="Disordered" evidence="1">
    <location>
        <begin position="274"/>
        <end position="319"/>
    </location>
</feature>
<dbReference type="HOGENOM" id="CLU_821841_0_0_1"/>
<accession>J7RPB1</accession>
<dbReference type="GO" id="GO:0140661">
    <property type="term" value="F:cytoskeletal motor inhibitor activity"/>
    <property type="evidence" value="ECO:0007669"/>
    <property type="project" value="EnsemblFungi"/>
</dbReference>
<dbReference type="GO" id="GO:0070840">
    <property type="term" value="F:dynein complex binding"/>
    <property type="evidence" value="ECO:0007669"/>
    <property type="project" value="EnsemblFungi"/>
</dbReference>
<feature type="compositionally biased region" description="Polar residues" evidence="1">
    <location>
        <begin position="295"/>
        <end position="311"/>
    </location>
</feature>
<gene>
    <name evidence="2" type="primary">KNAG0H00930</name>
    <name evidence="2" type="ordered locus">KNAG_0H00930</name>
</gene>
<dbReference type="OrthoDB" id="4067846at2759"/>
<name>J7RPB1_HUIN7</name>
<dbReference type="EMBL" id="HE978321">
    <property type="protein sequence ID" value="CCK71508.1"/>
    <property type="molecule type" value="Genomic_DNA"/>
</dbReference>
<feature type="compositionally biased region" description="Polar residues" evidence="1">
    <location>
        <begin position="194"/>
        <end position="224"/>
    </location>
</feature>
<evidence type="ECO:0000313" key="3">
    <source>
        <dbReference type="Proteomes" id="UP000006310"/>
    </source>
</evidence>
<dbReference type="RefSeq" id="XP_022465753.1">
    <property type="nucleotide sequence ID" value="XM_022609348.1"/>
</dbReference>
<reference evidence="2 3" key="1">
    <citation type="journal article" date="2011" name="Proc. Natl. Acad. Sci. U.S.A.">
        <title>Evolutionary erosion of yeast sex chromosomes by mating-type switching accidents.</title>
        <authorList>
            <person name="Gordon J.L."/>
            <person name="Armisen D."/>
            <person name="Proux-Wera E."/>
            <person name="Oheigeartaigh S.S."/>
            <person name="Byrne K.P."/>
            <person name="Wolfe K.H."/>
        </authorList>
    </citation>
    <scope>NUCLEOTIDE SEQUENCE [LARGE SCALE GENOMIC DNA]</scope>
    <source>
        <strain evidence="3">ATCC MYA-139 / BCRC 22969 / CBS 8797 / CCRC 22969 / KCTC 17520 / NBRC 10181 / NCYC 3082</strain>
    </source>
</reference>
<dbReference type="GO" id="GO:0040001">
    <property type="term" value="P:establishment of mitotic spindle localization"/>
    <property type="evidence" value="ECO:0007669"/>
    <property type="project" value="EnsemblFungi"/>
</dbReference>
<dbReference type="GO" id="GO:0072686">
    <property type="term" value="C:mitotic spindle"/>
    <property type="evidence" value="ECO:0007669"/>
    <property type="project" value="EnsemblFungi"/>
</dbReference>
<reference evidence="3" key="2">
    <citation type="submission" date="2012-08" db="EMBL/GenBank/DDBJ databases">
        <title>Genome sequence of Kazachstania naganishii.</title>
        <authorList>
            <person name="Gordon J.L."/>
            <person name="Armisen D."/>
            <person name="Proux-Wera E."/>
            <person name="OhEigeartaigh S.S."/>
            <person name="Byrne K.P."/>
            <person name="Wolfe K.H."/>
        </authorList>
    </citation>
    <scope>NUCLEOTIDE SEQUENCE [LARGE SCALE GENOMIC DNA]</scope>
    <source>
        <strain evidence="3">ATCC MYA-139 / BCRC 22969 / CBS 8797 / CCRC 22969 / KCTC 17520 / NBRC 10181 / NCYC 3082</strain>
    </source>
</reference>
<feature type="region of interest" description="Disordered" evidence="1">
    <location>
        <begin position="104"/>
        <end position="258"/>
    </location>
</feature>
<dbReference type="Pfam" id="PF17077">
    <property type="entry name" value="Msap1"/>
    <property type="match status" value="1"/>
</dbReference>
<dbReference type="GO" id="GO:0005935">
    <property type="term" value="C:cellular bud neck"/>
    <property type="evidence" value="ECO:0007669"/>
    <property type="project" value="EnsemblFungi"/>
</dbReference>
<sequence length="319" mass="35240">MSYIPGEGNNKDSGYTGREVNADGTTLIEHTGASRKLGSSVLNELDSRTNAKFQQLRTQSTPLESGEGPTFSSYFNIQHNAQFEKMDSVNSHYSIHQFTKENLPTRAPKTPKTKNIKTEQLTSDSIKRLKSNPNVYGTPPPISEITRRIRRLRIRNSLTGTPESSRRNSSPKKTSDVKRTPITKQEPMKPPSFLQPTKNSLNKIKRSPQVSSGLNNRLNPTTNVPPLGKPAFASKLSKPPTTASSRLPGPSKSATLATSPDSVFDRLYKTSTMSRSNSMNNVNGNTKTKIHFSRSKTSSSLAKNGEQSNVPTKVRPVWR</sequence>
<protein>
    <submittedName>
        <fullName evidence="2">Uncharacterized protein</fullName>
    </submittedName>
</protein>
<dbReference type="Proteomes" id="UP000006310">
    <property type="component" value="Chromosome 8"/>
</dbReference>
<dbReference type="eggNOG" id="ENOG502S5DY">
    <property type="taxonomic scope" value="Eukaryota"/>
</dbReference>
<dbReference type="AlphaFoldDB" id="J7RPB1"/>
<dbReference type="GO" id="GO:0000022">
    <property type="term" value="P:mitotic spindle elongation"/>
    <property type="evidence" value="ECO:0007669"/>
    <property type="project" value="EnsemblFungi"/>
</dbReference>
<feature type="compositionally biased region" description="Low complexity" evidence="1">
    <location>
        <begin position="274"/>
        <end position="287"/>
    </location>
</feature>
<dbReference type="InterPro" id="IPR031401">
    <property type="entry name" value="She1"/>
</dbReference>
<feature type="compositionally biased region" description="Polar residues" evidence="1">
    <location>
        <begin position="156"/>
        <end position="172"/>
    </location>
</feature>
<evidence type="ECO:0000313" key="2">
    <source>
        <dbReference type="EMBL" id="CCK71508.1"/>
    </source>
</evidence>
<dbReference type="OMA" id="KINSAHR"/>
<dbReference type="GO" id="GO:0008017">
    <property type="term" value="F:microtubule binding"/>
    <property type="evidence" value="ECO:0007669"/>
    <property type="project" value="EnsemblFungi"/>
</dbReference>